<dbReference type="Pfam" id="PF08531">
    <property type="entry name" value="Bac_rhamnosid_N"/>
    <property type="match status" value="1"/>
</dbReference>
<feature type="domain" description="Alpha-L-rhamnosidase concanavalin-like" evidence="5">
    <location>
        <begin position="342"/>
        <end position="442"/>
    </location>
</feature>
<evidence type="ECO:0000259" key="6">
    <source>
        <dbReference type="Pfam" id="PF08531"/>
    </source>
</evidence>
<dbReference type="EMBL" id="CP032157">
    <property type="protein sequence ID" value="AXY78413.1"/>
    <property type="molecule type" value="Genomic_DNA"/>
</dbReference>
<evidence type="ECO:0000256" key="4">
    <source>
        <dbReference type="SAM" id="SignalP"/>
    </source>
</evidence>
<keyword evidence="3" id="KW-0378">Hydrolase</keyword>
<feature type="domain" description="Alpha-L-rhamnosidase C-terminal" evidence="8">
    <location>
        <begin position="798"/>
        <end position="864"/>
    </location>
</feature>
<dbReference type="Pfam" id="PF17390">
    <property type="entry name" value="Bac_rhamnosid_C"/>
    <property type="match status" value="1"/>
</dbReference>
<dbReference type="InterPro" id="IPR016007">
    <property type="entry name" value="Alpha_rhamnosid"/>
</dbReference>
<feature type="domain" description="Bacterial alpha-L-rhamnosidase N-terminal" evidence="6">
    <location>
        <begin position="163"/>
        <end position="333"/>
    </location>
</feature>
<keyword evidence="4" id="KW-0732">Signal</keyword>
<dbReference type="Gene3D" id="1.50.10.10">
    <property type="match status" value="1"/>
</dbReference>
<evidence type="ECO:0000313" key="9">
    <source>
        <dbReference type="EMBL" id="AXY78413.1"/>
    </source>
</evidence>
<evidence type="ECO:0000256" key="3">
    <source>
        <dbReference type="ARBA" id="ARBA00022801"/>
    </source>
</evidence>
<gene>
    <name evidence="9" type="ORF">D3H65_32445</name>
</gene>
<dbReference type="Pfam" id="PF17389">
    <property type="entry name" value="Bac_rhamnosid6H"/>
    <property type="match status" value="1"/>
</dbReference>
<dbReference type="SUPFAM" id="SSF49265">
    <property type="entry name" value="Fibronectin type III"/>
    <property type="match status" value="1"/>
</dbReference>
<dbReference type="OrthoDB" id="9766741at2"/>
<proteinExistence type="predicted"/>
<evidence type="ECO:0000313" key="10">
    <source>
        <dbReference type="Proteomes" id="UP000263900"/>
    </source>
</evidence>
<dbReference type="KEGG" id="pseg:D3H65_32445"/>
<evidence type="ECO:0000256" key="1">
    <source>
        <dbReference type="ARBA" id="ARBA00001445"/>
    </source>
</evidence>
<dbReference type="RefSeq" id="WP_119054285.1">
    <property type="nucleotide sequence ID" value="NZ_CP032157.1"/>
</dbReference>
<dbReference type="GO" id="GO:0005975">
    <property type="term" value="P:carbohydrate metabolic process"/>
    <property type="evidence" value="ECO:0007669"/>
    <property type="project" value="InterPro"/>
</dbReference>
<dbReference type="PANTHER" id="PTHR33307:SF6">
    <property type="entry name" value="ALPHA-RHAMNOSIDASE (EUROFUNG)-RELATED"/>
    <property type="match status" value="1"/>
</dbReference>
<dbReference type="Gene3D" id="2.60.420.10">
    <property type="entry name" value="Maltose phosphorylase, domain 3"/>
    <property type="match status" value="1"/>
</dbReference>
<organism evidence="9 10">
    <name type="scientific">Paraflavitalea soli</name>
    <dbReference type="NCBI Taxonomy" id="2315862"/>
    <lineage>
        <taxon>Bacteria</taxon>
        <taxon>Pseudomonadati</taxon>
        <taxon>Bacteroidota</taxon>
        <taxon>Chitinophagia</taxon>
        <taxon>Chitinophagales</taxon>
        <taxon>Chitinophagaceae</taxon>
        <taxon>Paraflavitalea</taxon>
    </lineage>
</organism>
<evidence type="ECO:0000256" key="2">
    <source>
        <dbReference type="ARBA" id="ARBA00012652"/>
    </source>
</evidence>
<dbReference type="InterPro" id="IPR035398">
    <property type="entry name" value="Bac_rhamnosid_C"/>
</dbReference>
<dbReference type="Pfam" id="PF05592">
    <property type="entry name" value="Bac_rhamnosid"/>
    <property type="match status" value="1"/>
</dbReference>
<feature type="signal peptide" evidence="4">
    <location>
        <begin position="1"/>
        <end position="18"/>
    </location>
</feature>
<dbReference type="SUPFAM" id="SSF48208">
    <property type="entry name" value="Six-hairpin glycosidases"/>
    <property type="match status" value="1"/>
</dbReference>
<dbReference type="InterPro" id="IPR035396">
    <property type="entry name" value="Bac_rhamnosid6H"/>
</dbReference>
<accession>A0A3B7MXZ4</accession>
<name>A0A3B7MXZ4_9BACT</name>
<evidence type="ECO:0000259" key="8">
    <source>
        <dbReference type="Pfam" id="PF17390"/>
    </source>
</evidence>
<evidence type="ECO:0000259" key="7">
    <source>
        <dbReference type="Pfam" id="PF17389"/>
    </source>
</evidence>
<sequence>MKRLLLLFAAMLTIVTMAISQVQVHNLTTENLTNPIGLDITQPRFSWQLLSTRRNVMQSAYEIKVAANPAIKGKDTWTTGKVISDQSVLIPYAGTPLKSGTRYYWQVRVWDNQGNTSAWSAPAWWQTALLAPSDWKASWITPGFDEDAQRASPLFRKEFTNQKKIRTATAYITAHGMYEAQINGKRVGDAYLTPGWTSYNKRLQYQTYDVTSLLQQGNNAIGVTLGSGWYRGYLAWSDGKNHYGKDIALLLQLEITYTDGTTQTILSDESWKSSTGAIRYSEIYHGETIDAREEKKGWATAGYDDRSWTHALKANASTSVLIATYNEPVKKHETFKPLRIFKTPKGEQVVDFGQNLVGWVVIKAQGKSGDKITLSHAEVMDKSGNFYIDNLRAAKAQNNYILSGEGTETFEPHFTWQGFRYLKVEGYPGELKPENLTAVALYSDMKPTGTFTSSHPLLNQLQHNIEWGLKGNFLDVPTDCPQRDERLGWTGDAQAFSRTASFLQGAGNFFDKWMKDVAADQLPTGSIPHVIPNVLGNQGGSAGWADVSTIIPWNMYLAYGDKQILDQQYPSMKKWVDYMTSQSTNNLWNKGGHFGDWLFYSINNDLDGRSAVTDKYLIAQCFYAHSTQLLIKAATLLGKNEEAATYTTLLNKIKEAFLNEYTTANGGTTSNTQTSYALALQFDMLPEAQRQQAADRLVKNIKQYGNHLSTGFLGTPYLCHVLSRFGHTDMAYTLLLQETYPSWLYPVKMGATTIWERWNGIKPDSTFETPTMNSFNHYAYGAIGDWMYRVMVGLDTEEDGPGYKKITLRPHIGQKITQAAATYQTRYGKLAAGWKTENDKLLLEVEVPANTTATIYIPATGTDITENGSPLSASKDFQVAGAEKEYVVVKAGSGTYRFSAPWKPAQAKTGN</sequence>
<feature type="domain" description="Alpha-L-rhamnosidase six-hairpin glycosidase" evidence="7">
    <location>
        <begin position="448"/>
        <end position="790"/>
    </location>
</feature>
<feature type="chain" id="PRO_5017595327" description="alpha-L-rhamnosidase" evidence="4">
    <location>
        <begin position="19"/>
        <end position="911"/>
    </location>
</feature>
<dbReference type="InterPro" id="IPR012341">
    <property type="entry name" value="6hp_glycosidase-like_sf"/>
</dbReference>
<protein>
    <recommendedName>
        <fullName evidence="2">alpha-L-rhamnosidase</fullName>
        <ecNumber evidence="2">3.2.1.40</ecNumber>
    </recommendedName>
</protein>
<dbReference type="Gene3D" id="2.60.40.10">
    <property type="entry name" value="Immunoglobulins"/>
    <property type="match status" value="1"/>
</dbReference>
<reference evidence="9 10" key="1">
    <citation type="submission" date="2018-09" db="EMBL/GenBank/DDBJ databases">
        <title>Genome sequencing of strain 6GH32-13.</title>
        <authorList>
            <person name="Weon H.-Y."/>
            <person name="Heo J."/>
            <person name="Kwon S.-W."/>
        </authorList>
    </citation>
    <scope>NUCLEOTIDE SEQUENCE [LARGE SCALE GENOMIC DNA]</scope>
    <source>
        <strain evidence="9 10">5GH32-13</strain>
    </source>
</reference>
<dbReference type="InterPro" id="IPR008928">
    <property type="entry name" value="6-hairpin_glycosidase_sf"/>
</dbReference>
<dbReference type="GO" id="GO:0030596">
    <property type="term" value="F:alpha-L-rhamnosidase activity"/>
    <property type="evidence" value="ECO:0007669"/>
    <property type="project" value="UniProtKB-EC"/>
</dbReference>
<dbReference type="PANTHER" id="PTHR33307">
    <property type="entry name" value="ALPHA-RHAMNOSIDASE (EUROFUNG)"/>
    <property type="match status" value="1"/>
</dbReference>
<dbReference type="Gene3D" id="2.60.120.260">
    <property type="entry name" value="Galactose-binding domain-like"/>
    <property type="match status" value="2"/>
</dbReference>
<dbReference type="AlphaFoldDB" id="A0A3B7MXZ4"/>
<dbReference type="EC" id="3.2.1.40" evidence="2"/>
<dbReference type="Pfam" id="PF25788">
    <property type="entry name" value="Ig_Rha78A_N"/>
    <property type="match status" value="1"/>
</dbReference>
<dbReference type="Proteomes" id="UP000263900">
    <property type="component" value="Chromosome"/>
</dbReference>
<keyword evidence="10" id="KW-1185">Reference proteome</keyword>
<evidence type="ECO:0000259" key="5">
    <source>
        <dbReference type="Pfam" id="PF05592"/>
    </source>
</evidence>
<dbReference type="PIRSF" id="PIRSF010631">
    <property type="entry name" value="A-rhamnsds"/>
    <property type="match status" value="1"/>
</dbReference>
<dbReference type="InterPro" id="IPR013783">
    <property type="entry name" value="Ig-like_fold"/>
</dbReference>
<dbReference type="InterPro" id="IPR008902">
    <property type="entry name" value="Rhamnosid_concanavalin"/>
</dbReference>
<dbReference type="InterPro" id="IPR036116">
    <property type="entry name" value="FN3_sf"/>
</dbReference>
<dbReference type="InterPro" id="IPR013737">
    <property type="entry name" value="Bac_rhamnosid_N"/>
</dbReference>
<comment type="catalytic activity">
    <reaction evidence="1">
        <text>Hydrolysis of terminal non-reducing alpha-L-rhamnose residues in alpha-L-rhamnosides.</text>
        <dbReference type="EC" id="3.2.1.40"/>
    </reaction>
</comment>